<organism evidence="1">
    <name type="scientific">uncultured Chloroflexia bacterium</name>
    <dbReference type="NCBI Taxonomy" id="1672391"/>
    <lineage>
        <taxon>Bacteria</taxon>
        <taxon>Bacillati</taxon>
        <taxon>Chloroflexota</taxon>
        <taxon>Chloroflexia</taxon>
        <taxon>environmental samples</taxon>
    </lineage>
</organism>
<reference evidence="1" key="1">
    <citation type="submission" date="2020-02" db="EMBL/GenBank/DDBJ databases">
        <authorList>
            <person name="Meier V. D."/>
        </authorList>
    </citation>
    <scope>NUCLEOTIDE SEQUENCE</scope>
    <source>
        <strain evidence="1">AVDCRST_MAG93</strain>
    </source>
</reference>
<accession>A0A6J4MZY0</accession>
<sequence length="46" mass="5049">ARRALYGSEPQAARAACSRAEFCRDPGHGAYEDRSQHNHCLCPASM</sequence>
<protein>
    <submittedName>
        <fullName evidence="1">Uncharacterized protein</fullName>
    </submittedName>
</protein>
<evidence type="ECO:0000313" key="1">
    <source>
        <dbReference type="EMBL" id="CAA9373660.1"/>
    </source>
</evidence>
<proteinExistence type="predicted"/>
<feature type="non-terminal residue" evidence="1">
    <location>
        <position position="1"/>
    </location>
</feature>
<dbReference type="AlphaFoldDB" id="A0A6J4MZY0"/>
<gene>
    <name evidence="1" type="ORF">AVDCRST_MAG93-8625</name>
</gene>
<feature type="non-terminal residue" evidence="1">
    <location>
        <position position="46"/>
    </location>
</feature>
<dbReference type="EMBL" id="CADCTR010002904">
    <property type="protein sequence ID" value="CAA9373660.1"/>
    <property type="molecule type" value="Genomic_DNA"/>
</dbReference>
<name>A0A6J4MZY0_9CHLR</name>